<protein>
    <submittedName>
        <fullName evidence="6">PSD1 and planctomycete cytochrome C domain-containing protein</fullName>
    </submittedName>
</protein>
<dbReference type="EMBL" id="CP121196">
    <property type="protein sequence ID" value="XBH18674.1"/>
    <property type="molecule type" value="Genomic_DNA"/>
</dbReference>
<dbReference type="PROSITE" id="PS51007">
    <property type="entry name" value="CYTC"/>
    <property type="match status" value="1"/>
</dbReference>
<evidence type="ECO:0000256" key="3">
    <source>
        <dbReference type="ARBA" id="ARBA00023004"/>
    </source>
</evidence>
<dbReference type="InterPro" id="IPR036909">
    <property type="entry name" value="Cyt_c-like_dom_sf"/>
</dbReference>
<accession>A0AAU7DLX0</accession>
<organism evidence="6">
    <name type="scientific">Telmatobacter sp. DSM 110680</name>
    <dbReference type="NCBI Taxonomy" id="3036704"/>
    <lineage>
        <taxon>Bacteria</taxon>
        <taxon>Pseudomonadati</taxon>
        <taxon>Acidobacteriota</taxon>
        <taxon>Terriglobia</taxon>
        <taxon>Terriglobales</taxon>
        <taxon>Acidobacteriaceae</taxon>
        <taxon>Telmatobacter</taxon>
    </lineage>
</organism>
<evidence type="ECO:0000259" key="5">
    <source>
        <dbReference type="PROSITE" id="PS51007"/>
    </source>
</evidence>
<evidence type="ECO:0000256" key="2">
    <source>
        <dbReference type="ARBA" id="ARBA00022723"/>
    </source>
</evidence>
<dbReference type="SUPFAM" id="SSF46626">
    <property type="entry name" value="Cytochrome c"/>
    <property type="match status" value="2"/>
</dbReference>
<dbReference type="GO" id="GO:0046872">
    <property type="term" value="F:metal ion binding"/>
    <property type="evidence" value="ECO:0007669"/>
    <property type="project" value="UniProtKB-KW"/>
</dbReference>
<reference evidence="6" key="1">
    <citation type="submission" date="2023-03" db="EMBL/GenBank/DDBJ databases">
        <title>Edaphobacter sp.</title>
        <authorList>
            <person name="Huber K.J."/>
            <person name="Papendorf J."/>
            <person name="Pilke C."/>
            <person name="Bunk B."/>
            <person name="Sproeer C."/>
            <person name="Pester M."/>
        </authorList>
    </citation>
    <scope>NUCLEOTIDE SEQUENCE</scope>
    <source>
        <strain evidence="6">DSM 110680</strain>
    </source>
</reference>
<evidence type="ECO:0000256" key="4">
    <source>
        <dbReference type="PROSITE-ProRule" id="PRU00433"/>
    </source>
</evidence>
<dbReference type="Pfam" id="PF07587">
    <property type="entry name" value="PSD1"/>
    <property type="match status" value="1"/>
</dbReference>
<dbReference type="Pfam" id="PF07635">
    <property type="entry name" value="PSCyt1"/>
    <property type="match status" value="2"/>
</dbReference>
<dbReference type="Gene3D" id="1.10.760.10">
    <property type="entry name" value="Cytochrome c-like domain"/>
    <property type="match status" value="1"/>
</dbReference>
<dbReference type="InterPro" id="IPR009056">
    <property type="entry name" value="Cyt_c-like_dom"/>
</dbReference>
<evidence type="ECO:0000313" key="6">
    <source>
        <dbReference type="EMBL" id="XBH18674.1"/>
    </source>
</evidence>
<dbReference type="InterPro" id="IPR011429">
    <property type="entry name" value="Cyt_c_Planctomycete-type"/>
</dbReference>
<dbReference type="PANTHER" id="PTHR35889:SF3">
    <property type="entry name" value="F-BOX DOMAIN-CONTAINING PROTEIN"/>
    <property type="match status" value="1"/>
</dbReference>
<dbReference type="InterPro" id="IPR022655">
    <property type="entry name" value="DUF1553"/>
</dbReference>
<sequence>MAGIVLFAGIKVSASDDPLAPGTNEFYAKRVAPILQSNCLKCHDDTAKGGLQLDSYSLIRKGGQDGPVIVPGDLEASMLIQAVRRNGDLKMPPKYALKDTEVADLEAWVKAGAVGADLPQTPTASAKDSSNSSQGAAAAIAASPTVKNVSAEVDTDFFENKVRPIFANNCYECHADQASGGMRLDSKGAFDQGGGRGPLIVSGNPDKSLLIQAVKQTGMLKMPKGGKLRDDEVAILEAWVQKGAPWPSTTSAIITSITARTGAITEKQRQFWSFQPLKSVPPPQVQDARLAHWPRTAIDHFILAGLHSSGLAPAPEADRRTLIRRATYDLTGLPPTQDEVDSYLRDKSANAWEKVVDRLLASPRYGERWGRHWLDVARYAEDDVRGLDPKQRGYMPFAGAFRYRDWVIKAFNTDLPYDRFVTMQLAGDKLPFKDQNERQDNLTATTYLGAGPWVWDQAEPIQGRADERNERVDAVTRGLLGLTVACARCHNHKYDPIPQKDYYKVVSIFANSTYTEYPVVSKVAVDAWDKKNLQAAKLRADLRDYTTAVGKQLAEALSIQTSDYMTAAWNVLGKPKKTVDEVSASKHLDPEVLQRWVDYLPKQHAYPYLDDWKAMTASSESTEDQARALGDAFQKLVLQVHSENAKIEEENDVVRAKNGVPKHKLLDAKPSEFETFDQFCPGCELELKALPTFEAKLYLDLFVTQSGDMEEKFIPGVMFFTGWSLTRRLGPQWQTYIETQQKHIAALEKELKEADYPYVHGMSDKPKIEDVKLNIRGNPHSMGEIAPRGFLAVLSPPGKPAYSDGSGRLEFAADIAQNPLAARVIVNRVWKWHFGTGIVNTPDNFGIMGDKPSDPELLEFLAKEFIDHKQSIKWLQRQIMLSAVYQTTVEESPEAHDKDAANRLYSHFNRQRLDAEEIRDSMLFAAGDLDLKQTFGPSTDFSSDNDRRTVFCKVSRYRLNNYLMVFDFPNPSFTAEQRFSSNVPLQQLHFMNNPFVYKQAGVLAERVHSESTEEARIIKAYQYLFQRRPSAEELQVGLKFMTTTPEKPGYTVEGKPVTAWSEYARALFSSNEFQFVN</sequence>
<dbReference type="RefSeq" id="WP_348263900.1">
    <property type="nucleotide sequence ID" value="NZ_CP121196.1"/>
</dbReference>
<dbReference type="GO" id="GO:0009055">
    <property type="term" value="F:electron transfer activity"/>
    <property type="evidence" value="ECO:0007669"/>
    <property type="project" value="InterPro"/>
</dbReference>
<dbReference type="PANTHER" id="PTHR35889">
    <property type="entry name" value="CYCLOINULO-OLIGOSACCHARIDE FRUCTANOTRANSFERASE-RELATED"/>
    <property type="match status" value="1"/>
</dbReference>
<feature type="domain" description="Cytochrome c" evidence="5">
    <location>
        <begin position="17"/>
        <end position="113"/>
    </location>
</feature>
<name>A0AAU7DLX0_9BACT</name>
<proteinExistence type="predicted"/>
<evidence type="ECO:0000256" key="1">
    <source>
        <dbReference type="ARBA" id="ARBA00022617"/>
    </source>
</evidence>
<keyword evidence="1 4" id="KW-0349">Heme</keyword>
<keyword evidence="3 4" id="KW-0408">Iron</keyword>
<gene>
    <name evidence="6" type="ORF">P8935_05025</name>
</gene>
<keyword evidence="2 4" id="KW-0479">Metal-binding</keyword>
<dbReference type="AlphaFoldDB" id="A0AAU7DLX0"/>
<dbReference type="InterPro" id="IPR011444">
    <property type="entry name" value="DUF1549"/>
</dbReference>
<dbReference type="GO" id="GO:0020037">
    <property type="term" value="F:heme binding"/>
    <property type="evidence" value="ECO:0007669"/>
    <property type="project" value="InterPro"/>
</dbReference>
<dbReference type="Pfam" id="PF07583">
    <property type="entry name" value="PSCyt2"/>
    <property type="match status" value="1"/>
</dbReference>